<evidence type="ECO:0000313" key="2">
    <source>
        <dbReference type="Proteomes" id="UP000076927"/>
    </source>
</evidence>
<dbReference type="KEGG" id="pswu:SY83_20190"/>
<keyword evidence="2" id="KW-1185">Reference proteome</keyword>
<name>A0A172TMC7_9BACL</name>
<dbReference type="Proteomes" id="UP000076927">
    <property type="component" value="Chromosome"/>
</dbReference>
<dbReference type="InterPro" id="IPR009702">
    <property type="entry name" value="DUF1284"/>
</dbReference>
<accession>A0A172TMC7</accession>
<dbReference type="AlphaFoldDB" id="A0A172TMC7"/>
<dbReference type="RefSeq" id="WP_068609808.1">
    <property type="nucleotide sequence ID" value="NZ_CP011388.1"/>
</dbReference>
<dbReference type="EMBL" id="CP011388">
    <property type="protein sequence ID" value="ANE48225.1"/>
    <property type="molecule type" value="Genomic_DNA"/>
</dbReference>
<gene>
    <name evidence="1" type="ORF">SY83_20190</name>
</gene>
<protein>
    <recommendedName>
        <fullName evidence="3">DUF1284 domain-containing protein</fullName>
    </recommendedName>
</protein>
<reference evidence="1 2" key="1">
    <citation type="submission" date="2015-01" db="EMBL/GenBank/DDBJ databases">
        <title>Paenibacillus swuensis/DY6/whole genome sequencing.</title>
        <authorList>
            <person name="Kim M.K."/>
            <person name="Srinivasan S."/>
            <person name="Lee J.-J."/>
        </authorList>
    </citation>
    <scope>NUCLEOTIDE SEQUENCE [LARGE SCALE GENOMIC DNA]</scope>
    <source>
        <strain evidence="1 2">DY6</strain>
    </source>
</reference>
<dbReference type="STRING" id="1178515.SY83_20190"/>
<evidence type="ECO:0008006" key="3">
    <source>
        <dbReference type="Google" id="ProtNLM"/>
    </source>
</evidence>
<sequence>MSLRLRGHHLLCLLGFRDMGYSPEFTLNMKVVYEALREEPSTMVLLVEGPDDLCQCYPADKPNHCRSESVDRRDQAVLDRLGLVAGTFIAWEDILKRIRLHMEPELIPHLCASCPWEPYGVCRDGLTRIGQGEGLPELPAASE</sequence>
<evidence type="ECO:0000313" key="1">
    <source>
        <dbReference type="EMBL" id="ANE48225.1"/>
    </source>
</evidence>
<organism evidence="1 2">
    <name type="scientific">Paenibacillus swuensis</name>
    <dbReference type="NCBI Taxonomy" id="1178515"/>
    <lineage>
        <taxon>Bacteria</taxon>
        <taxon>Bacillati</taxon>
        <taxon>Bacillota</taxon>
        <taxon>Bacilli</taxon>
        <taxon>Bacillales</taxon>
        <taxon>Paenibacillaceae</taxon>
        <taxon>Paenibacillus</taxon>
    </lineage>
</organism>
<dbReference type="OrthoDB" id="121064at2"/>
<dbReference type="Pfam" id="PF06935">
    <property type="entry name" value="DUF1284"/>
    <property type="match status" value="1"/>
</dbReference>
<proteinExistence type="predicted"/>